<organism evidence="2 3">
    <name type="scientific">Dichanthelium oligosanthes</name>
    <dbReference type="NCBI Taxonomy" id="888268"/>
    <lineage>
        <taxon>Eukaryota</taxon>
        <taxon>Viridiplantae</taxon>
        <taxon>Streptophyta</taxon>
        <taxon>Embryophyta</taxon>
        <taxon>Tracheophyta</taxon>
        <taxon>Spermatophyta</taxon>
        <taxon>Magnoliopsida</taxon>
        <taxon>Liliopsida</taxon>
        <taxon>Poales</taxon>
        <taxon>Poaceae</taxon>
        <taxon>PACMAD clade</taxon>
        <taxon>Panicoideae</taxon>
        <taxon>Panicodae</taxon>
        <taxon>Paniceae</taxon>
        <taxon>Dichantheliinae</taxon>
        <taxon>Dichanthelium</taxon>
    </lineage>
</organism>
<proteinExistence type="predicted"/>
<accession>A0A1E5WMP0</accession>
<reference evidence="2 3" key="1">
    <citation type="submission" date="2016-09" db="EMBL/GenBank/DDBJ databases">
        <title>The draft genome of Dichanthelium oligosanthes: A C3 panicoid grass species.</title>
        <authorList>
            <person name="Studer A.J."/>
            <person name="Schnable J.C."/>
            <person name="Brutnell T.P."/>
        </authorList>
    </citation>
    <scope>NUCLEOTIDE SEQUENCE [LARGE SCALE GENOMIC DNA]</scope>
    <source>
        <strain evidence="3">cv. Kellogg 1175</strain>
        <tissue evidence="2">Leaf</tissue>
    </source>
</reference>
<evidence type="ECO:0000256" key="1">
    <source>
        <dbReference type="SAM" id="MobiDB-lite"/>
    </source>
</evidence>
<feature type="region of interest" description="Disordered" evidence="1">
    <location>
        <begin position="42"/>
        <end position="82"/>
    </location>
</feature>
<evidence type="ECO:0000313" key="3">
    <source>
        <dbReference type="Proteomes" id="UP000095767"/>
    </source>
</evidence>
<feature type="compositionally biased region" description="Polar residues" evidence="1">
    <location>
        <begin position="72"/>
        <end position="82"/>
    </location>
</feature>
<gene>
    <name evidence="2" type="ORF">BAE44_0000368</name>
</gene>
<dbReference type="EMBL" id="LWDX02001114">
    <property type="protein sequence ID" value="OEL38613.1"/>
    <property type="molecule type" value="Genomic_DNA"/>
</dbReference>
<keyword evidence="3" id="KW-1185">Reference proteome</keyword>
<evidence type="ECO:0000313" key="2">
    <source>
        <dbReference type="EMBL" id="OEL38613.1"/>
    </source>
</evidence>
<sequence length="172" mass="19542">MMMMMTSWTPAEVPSYQQTEHQYKCSSQCNCKALPDNVDAYDSHNSQNIGSEHAPNVPARSETRGNHLHSGDLTNQNLNQGPPEQFRMTDSRFFAIKSMELWNGESFHVPVLTVSLTIYLITFNDINFFSIYLSPTSISLQTVEKRVAVQVLAPLLWPLPLNEHRYEAFCGT</sequence>
<name>A0A1E5WMP0_9POAL</name>
<protein>
    <submittedName>
        <fullName evidence="2">Uncharacterized protein</fullName>
    </submittedName>
</protein>
<dbReference type="Proteomes" id="UP000095767">
    <property type="component" value="Unassembled WGS sequence"/>
</dbReference>
<dbReference type="AlphaFoldDB" id="A0A1E5WMP0"/>
<comment type="caution">
    <text evidence="2">The sequence shown here is derived from an EMBL/GenBank/DDBJ whole genome shotgun (WGS) entry which is preliminary data.</text>
</comment>